<protein>
    <submittedName>
        <fullName evidence="2">Uncharacterized protein</fullName>
    </submittedName>
</protein>
<reference evidence="3" key="1">
    <citation type="journal article" date="2011" name="Genome Biol.">
        <title>Comparative and functional genomics provide insights into the pathogenicity of dermatophytic fungi.</title>
        <authorList>
            <person name="Burmester A."/>
            <person name="Shelest E."/>
            <person name="Gloeckner G."/>
            <person name="Heddergott C."/>
            <person name="Schindler S."/>
            <person name="Staib P."/>
            <person name="Heidel A."/>
            <person name="Felder M."/>
            <person name="Petzold A."/>
            <person name="Szafranski K."/>
            <person name="Feuermann M."/>
            <person name="Pedruzzi I."/>
            <person name="Priebe S."/>
            <person name="Groth M."/>
            <person name="Winkler R."/>
            <person name="Li W."/>
            <person name="Kniemeyer O."/>
            <person name="Schroeckh V."/>
            <person name="Hertweck C."/>
            <person name="Hube B."/>
            <person name="White T.C."/>
            <person name="Platzer M."/>
            <person name="Guthke R."/>
            <person name="Heitman J."/>
            <person name="Woestemeyer J."/>
            <person name="Zipfel P.F."/>
            <person name="Monod M."/>
            <person name="Brakhage A.A."/>
        </authorList>
    </citation>
    <scope>NUCLEOTIDE SEQUENCE [LARGE SCALE GENOMIC DNA]</scope>
    <source>
        <strain evidence="3">ATCC MYA-4681 / CBS 112371</strain>
    </source>
</reference>
<name>D4ANL6_ARTBC</name>
<dbReference type="KEGG" id="abe:ARB_05832"/>
<feature type="compositionally biased region" description="Acidic residues" evidence="1">
    <location>
        <begin position="43"/>
        <end position="62"/>
    </location>
</feature>
<proteinExistence type="predicted"/>
<gene>
    <name evidence="2" type="ORF">ARB_05832</name>
</gene>
<keyword evidence="3" id="KW-1185">Reference proteome</keyword>
<accession>D4ANL6</accession>
<evidence type="ECO:0000256" key="1">
    <source>
        <dbReference type="SAM" id="MobiDB-lite"/>
    </source>
</evidence>
<dbReference type="Proteomes" id="UP000008866">
    <property type="component" value="Unassembled WGS sequence"/>
</dbReference>
<dbReference type="RefSeq" id="XP_003015522.1">
    <property type="nucleotide sequence ID" value="XM_003015476.1"/>
</dbReference>
<dbReference type="AlphaFoldDB" id="D4ANL6"/>
<feature type="region of interest" description="Disordered" evidence="1">
    <location>
        <begin position="22"/>
        <end position="72"/>
    </location>
</feature>
<sequence>MFNFKTGDFFFSLLVRRVETAHQLPLRSEERETRRGRRRHDDDDAYDGAYDDDDDDDEEDGDGVSQTASAGCPWLGFCLGSQGADRAVQGRHGEQTTASWRADERDQ</sequence>
<dbReference type="HOGENOM" id="CLU_2209389_0_0_1"/>
<evidence type="ECO:0000313" key="2">
    <source>
        <dbReference type="EMBL" id="EFE34877.1"/>
    </source>
</evidence>
<evidence type="ECO:0000313" key="3">
    <source>
        <dbReference type="Proteomes" id="UP000008866"/>
    </source>
</evidence>
<dbReference type="GeneID" id="9526207"/>
<comment type="caution">
    <text evidence="2">The sequence shown here is derived from an EMBL/GenBank/DDBJ whole genome shotgun (WGS) entry which is preliminary data.</text>
</comment>
<dbReference type="EMBL" id="ABSU01000004">
    <property type="protein sequence ID" value="EFE34877.1"/>
    <property type="molecule type" value="Genomic_DNA"/>
</dbReference>
<feature type="region of interest" description="Disordered" evidence="1">
    <location>
        <begin position="85"/>
        <end position="107"/>
    </location>
</feature>
<organism evidence="2 3">
    <name type="scientific">Arthroderma benhamiae (strain ATCC MYA-4681 / CBS 112371)</name>
    <name type="common">Trichophyton mentagrophytes</name>
    <dbReference type="NCBI Taxonomy" id="663331"/>
    <lineage>
        <taxon>Eukaryota</taxon>
        <taxon>Fungi</taxon>
        <taxon>Dikarya</taxon>
        <taxon>Ascomycota</taxon>
        <taxon>Pezizomycotina</taxon>
        <taxon>Eurotiomycetes</taxon>
        <taxon>Eurotiomycetidae</taxon>
        <taxon>Onygenales</taxon>
        <taxon>Arthrodermataceae</taxon>
        <taxon>Trichophyton</taxon>
    </lineage>
</organism>